<dbReference type="EMBL" id="SRLC01000002">
    <property type="protein sequence ID" value="TGE22041.1"/>
    <property type="molecule type" value="Genomic_DNA"/>
</dbReference>
<feature type="compositionally biased region" description="Low complexity" evidence="1">
    <location>
        <begin position="99"/>
        <end position="111"/>
    </location>
</feature>
<feature type="region of interest" description="Disordered" evidence="1">
    <location>
        <begin position="90"/>
        <end position="214"/>
    </location>
</feature>
<protein>
    <recommendedName>
        <fullName evidence="5">Outer membrane protein beta-barrel domain-containing protein</fullName>
    </recommendedName>
</protein>
<feature type="compositionally biased region" description="Low complexity" evidence="1">
    <location>
        <begin position="244"/>
        <end position="281"/>
    </location>
</feature>
<dbReference type="AlphaFoldDB" id="A0A4Z0PYP5"/>
<accession>A0A4Z0PYP5</accession>
<comment type="caution">
    <text evidence="3">The sequence shown here is derived from an EMBL/GenBank/DDBJ whole genome shotgun (WGS) entry which is preliminary data.</text>
</comment>
<evidence type="ECO:0000256" key="2">
    <source>
        <dbReference type="SAM" id="Phobius"/>
    </source>
</evidence>
<feature type="compositionally biased region" description="Pro residues" evidence="1">
    <location>
        <begin position="313"/>
        <end position="323"/>
    </location>
</feature>
<keyword evidence="2" id="KW-1133">Transmembrane helix</keyword>
<dbReference type="Proteomes" id="UP000297549">
    <property type="component" value="Unassembled WGS sequence"/>
</dbReference>
<evidence type="ECO:0000313" key="3">
    <source>
        <dbReference type="EMBL" id="TGE22041.1"/>
    </source>
</evidence>
<feature type="compositionally biased region" description="Low complexity" evidence="1">
    <location>
        <begin position="295"/>
        <end position="312"/>
    </location>
</feature>
<name>A0A4Z0PYP5_9BACT</name>
<evidence type="ECO:0000313" key="4">
    <source>
        <dbReference type="Proteomes" id="UP000297549"/>
    </source>
</evidence>
<feature type="transmembrane region" description="Helical" evidence="2">
    <location>
        <begin position="54"/>
        <end position="72"/>
    </location>
</feature>
<organism evidence="3 4">
    <name type="scientific">Hymenobacter aquaticus</name>
    <dbReference type="NCBI Taxonomy" id="1867101"/>
    <lineage>
        <taxon>Bacteria</taxon>
        <taxon>Pseudomonadati</taxon>
        <taxon>Bacteroidota</taxon>
        <taxon>Cytophagia</taxon>
        <taxon>Cytophagales</taxon>
        <taxon>Hymenobacteraceae</taxon>
        <taxon>Hymenobacter</taxon>
    </lineage>
</organism>
<reference evidence="3 4" key="1">
    <citation type="submission" date="2019-04" db="EMBL/GenBank/DDBJ databases">
        <authorList>
            <person name="Feng G."/>
            <person name="Zhang J."/>
            <person name="Zhu H."/>
        </authorList>
    </citation>
    <scope>NUCLEOTIDE SEQUENCE [LARGE SCALE GENOMIC DNA]</scope>
    <source>
        <strain evidence="3 4">JCM 31653</strain>
    </source>
</reference>
<keyword evidence="2" id="KW-0812">Transmembrane</keyword>
<evidence type="ECO:0000256" key="1">
    <source>
        <dbReference type="SAM" id="MobiDB-lite"/>
    </source>
</evidence>
<evidence type="ECO:0008006" key="5">
    <source>
        <dbReference type="Google" id="ProtNLM"/>
    </source>
</evidence>
<sequence>MRTPDMSDEELDALFQRGAEQYPDEYNLSAWLQMERKLEAAAAEQLVQRRVLRIFALEAVVLLVALLGWLGLSSPGWLPATDAGRVTERLASTPQSTQPTVGPGPAATPAARGLVSPPEPPATSLVQPVAAASAPPATREAAAQTPPAAATGPADTRPGRVRKPVFLAIGSGTPTRKPRRTTADTEPTSEPARTASTALTRSVANHPARRHRRPALMLALTESNRPAGRVSGLSAEPAATAPVAASNVSTTTSVPAPASSSATTGPAAETVAPEAAVAAATRPGSEPLPVRTSGATHADSAATPALAAAALPTAPPTTPPPAAPADSAAEKPSRPQPAYRFSLGLLYAPELSSGGWVQKAGLGSNLGVQLEYRFTDRLRVNVAALRAVKRYAARGSDYHPPAGYWTNYFTIDEVDATCNITDLPINLRYDVLRRANASAFASVGLSTLLMRNEQYRYGYDYNGKYVVRDWSLAKGSNHWVSVVNLSVGYEHSLRGRWSAQGEPFVKIPLGGVGFGKVKLSSAGVFFNLKYSLLPTAPR</sequence>
<keyword evidence="2" id="KW-0472">Membrane</keyword>
<feature type="compositionally biased region" description="Low complexity" evidence="1">
    <location>
        <begin position="128"/>
        <end position="156"/>
    </location>
</feature>
<feature type="compositionally biased region" description="Polar residues" evidence="1">
    <location>
        <begin position="194"/>
        <end position="203"/>
    </location>
</feature>
<proteinExistence type="predicted"/>
<gene>
    <name evidence="3" type="ORF">E5K00_17465</name>
</gene>
<feature type="region of interest" description="Disordered" evidence="1">
    <location>
        <begin position="244"/>
        <end position="335"/>
    </location>
</feature>
<keyword evidence="4" id="KW-1185">Reference proteome</keyword>
<dbReference type="OrthoDB" id="1523584at2"/>
<dbReference type="RefSeq" id="WP_135464565.1">
    <property type="nucleotide sequence ID" value="NZ_SRLC01000002.1"/>
</dbReference>